<accession>A0A382XSX4</accession>
<protein>
    <submittedName>
        <fullName evidence="1">Uncharacterized protein</fullName>
    </submittedName>
</protein>
<dbReference type="AlphaFoldDB" id="A0A382XSX4"/>
<sequence>VPERLFGDLTLIYAVTAIYKSVSKSSTFYFTADFLSFSIMTKNMKLLVSMVGAVGLEPTTHKWGQILSLLCIPIPPRADFFLSKMDVPIKTGTA</sequence>
<gene>
    <name evidence="1" type="ORF">METZ01_LOCUS426838</name>
</gene>
<reference evidence="1" key="1">
    <citation type="submission" date="2018-05" db="EMBL/GenBank/DDBJ databases">
        <authorList>
            <person name="Lanie J.A."/>
            <person name="Ng W.-L."/>
            <person name="Kazmierczak K.M."/>
            <person name="Andrzejewski T.M."/>
            <person name="Davidsen T.M."/>
            <person name="Wayne K.J."/>
            <person name="Tettelin H."/>
            <person name="Glass J.I."/>
            <person name="Rusch D."/>
            <person name="Podicherti R."/>
            <person name="Tsui H.-C.T."/>
            <person name="Winkler M.E."/>
        </authorList>
    </citation>
    <scope>NUCLEOTIDE SEQUENCE</scope>
</reference>
<evidence type="ECO:0000313" key="1">
    <source>
        <dbReference type="EMBL" id="SVD73984.1"/>
    </source>
</evidence>
<proteinExistence type="predicted"/>
<dbReference type="EMBL" id="UINC01170106">
    <property type="protein sequence ID" value="SVD73984.1"/>
    <property type="molecule type" value="Genomic_DNA"/>
</dbReference>
<feature type="non-terminal residue" evidence="1">
    <location>
        <position position="1"/>
    </location>
</feature>
<organism evidence="1">
    <name type="scientific">marine metagenome</name>
    <dbReference type="NCBI Taxonomy" id="408172"/>
    <lineage>
        <taxon>unclassified sequences</taxon>
        <taxon>metagenomes</taxon>
        <taxon>ecological metagenomes</taxon>
    </lineage>
</organism>
<name>A0A382XSX4_9ZZZZ</name>